<reference evidence="3" key="3">
    <citation type="submission" date="2020-06" db="EMBL/GenBank/DDBJ databases">
        <title>Helianthus annuus Genome sequencing and assembly Release 2.</title>
        <authorList>
            <person name="Gouzy J."/>
            <person name="Langlade N."/>
            <person name="Munos S."/>
        </authorList>
    </citation>
    <scope>NUCLEOTIDE SEQUENCE</scope>
    <source>
        <tissue evidence="3">Leaves</tissue>
    </source>
</reference>
<dbReference type="PROSITE" id="PS50076">
    <property type="entry name" value="DNAJ_2"/>
    <property type="match status" value="1"/>
</dbReference>
<dbReference type="InterPro" id="IPR024593">
    <property type="entry name" value="DUF3444"/>
</dbReference>
<reference evidence="3 5" key="1">
    <citation type="journal article" date="2017" name="Nature">
        <title>The sunflower genome provides insights into oil metabolism, flowering and Asterid evolution.</title>
        <authorList>
            <person name="Badouin H."/>
            <person name="Gouzy J."/>
            <person name="Grassa C.J."/>
            <person name="Murat F."/>
            <person name="Staton S.E."/>
            <person name="Cottret L."/>
            <person name="Lelandais-Briere C."/>
            <person name="Owens G.L."/>
            <person name="Carrere S."/>
            <person name="Mayjonade B."/>
            <person name="Legrand L."/>
            <person name="Gill N."/>
            <person name="Kane N.C."/>
            <person name="Bowers J.E."/>
            <person name="Hubner S."/>
            <person name="Bellec A."/>
            <person name="Berard A."/>
            <person name="Berges H."/>
            <person name="Blanchet N."/>
            <person name="Boniface M.C."/>
            <person name="Brunel D."/>
            <person name="Catrice O."/>
            <person name="Chaidir N."/>
            <person name="Claudel C."/>
            <person name="Donnadieu C."/>
            <person name="Faraut T."/>
            <person name="Fievet G."/>
            <person name="Helmstetter N."/>
            <person name="King M."/>
            <person name="Knapp S.J."/>
            <person name="Lai Z."/>
            <person name="Le Paslier M.C."/>
            <person name="Lippi Y."/>
            <person name="Lorenzon L."/>
            <person name="Mandel J.R."/>
            <person name="Marage G."/>
            <person name="Marchand G."/>
            <person name="Marquand E."/>
            <person name="Bret-Mestries E."/>
            <person name="Morien E."/>
            <person name="Nambeesan S."/>
            <person name="Nguyen T."/>
            <person name="Pegot-Espagnet P."/>
            <person name="Pouilly N."/>
            <person name="Raftis F."/>
            <person name="Sallet E."/>
            <person name="Schiex T."/>
            <person name="Thomas J."/>
            <person name="Vandecasteele C."/>
            <person name="Vares D."/>
            <person name="Vear F."/>
            <person name="Vautrin S."/>
            <person name="Crespi M."/>
            <person name="Mangin B."/>
            <person name="Burke J.M."/>
            <person name="Salse J."/>
            <person name="Munos S."/>
            <person name="Vincourt P."/>
            <person name="Rieseberg L.H."/>
            <person name="Langlade N.B."/>
        </authorList>
    </citation>
    <scope>NUCLEOTIDE SEQUENCE [LARGE SCALE GENOMIC DNA]</scope>
    <source>
        <strain evidence="5">cv. SF193</strain>
        <tissue evidence="3">Leaves</tissue>
    </source>
</reference>
<dbReference type="InParanoid" id="A0A251SX46"/>
<dbReference type="OrthoDB" id="10250354at2759"/>
<dbReference type="Gramene" id="mRNA:HanXRQr2_Chr13g0596091">
    <property type="protein sequence ID" value="CDS:HanXRQr2_Chr13g0596091.1"/>
    <property type="gene ID" value="HanXRQr2_Chr13g0596091"/>
</dbReference>
<dbReference type="SMART" id="SM00271">
    <property type="entry name" value="DnaJ"/>
    <property type="match status" value="1"/>
</dbReference>
<sequence>MECNKEEAVRAKQLAEKKMEIKDFSGALKIALKAQQLYPALENISQLMLVCEVHCAAEKRLYGTDKDWYGILKVEPSADDISIKKQYRKLALVLHPDKNSFAGATDAFKLIGEAQMVLLDREKRLIHDSKRRAFGNISASGYKQPSRQPNVQQVHPWNRTTPVNLNGSNFGNSGSFPFQQRAPTGVNGHTSHRPPTSMFWTGCPFCSVRYQLDRYSLNKNVSCQNCKETYPAYELGTHVPPRPTEGAKRTFTTKPVFEKKETPKAHGNVNRKRKKRVEESSSESADSHESSESEEDVQTNVNGEERRRSSRSKRNVSYKEKVNDIDIDDDGDNDDDATPSKPAEKEAKTAECDNEKSPNDKAKSDKSAKDDDDTDEEEPAILTCPDAEFHDFEKTRKEECFRVGQMWACYDTEDAMPRFYALIKKISPGFKLQIIWLKPVAVTKDEKKWTALDLPVSFGRYKYEKEDKTEDLLSFSHLVTWEAGPKPKTVNIIPRKGETWAVFKNWSMNWHTIYADAGEIKYEYEFVEILSDFDEKAGVRVSYLEKVKGFVCLYRRKAGAEMVIPASEKYKIAHMIPSYKMSGEERDGVPKGSFELDPAALPSVAFA</sequence>
<dbReference type="OMA" id="CDIHCAS"/>
<dbReference type="AlphaFoldDB" id="A0A251SX46"/>
<keyword evidence="5" id="KW-1185">Reference proteome</keyword>
<reference evidence="4" key="2">
    <citation type="submission" date="2017-02" db="EMBL/GenBank/DDBJ databases">
        <title>Sunflower complete genome.</title>
        <authorList>
            <person name="Langlade N."/>
            <person name="Munos S."/>
        </authorList>
    </citation>
    <scope>NUCLEOTIDE SEQUENCE [LARGE SCALE GENOMIC DNA]</scope>
    <source>
        <tissue evidence="4">Leaves</tissue>
    </source>
</reference>
<evidence type="ECO:0000313" key="5">
    <source>
        <dbReference type="Proteomes" id="UP000215914"/>
    </source>
</evidence>
<dbReference type="InterPro" id="IPR001623">
    <property type="entry name" value="DnaJ_domain"/>
</dbReference>
<dbReference type="Pfam" id="PF11926">
    <property type="entry name" value="DUF3444"/>
    <property type="match status" value="1"/>
</dbReference>
<dbReference type="Pfam" id="PF00226">
    <property type="entry name" value="DnaJ"/>
    <property type="match status" value="1"/>
</dbReference>
<dbReference type="Gene3D" id="1.10.287.110">
    <property type="entry name" value="DnaJ domain"/>
    <property type="match status" value="1"/>
</dbReference>
<evidence type="ECO:0000313" key="3">
    <source>
        <dbReference type="EMBL" id="KAF5774074.1"/>
    </source>
</evidence>
<organism evidence="4 5">
    <name type="scientific">Helianthus annuus</name>
    <name type="common">Common sunflower</name>
    <dbReference type="NCBI Taxonomy" id="4232"/>
    <lineage>
        <taxon>Eukaryota</taxon>
        <taxon>Viridiplantae</taxon>
        <taxon>Streptophyta</taxon>
        <taxon>Embryophyta</taxon>
        <taxon>Tracheophyta</taxon>
        <taxon>Spermatophyta</taxon>
        <taxon>Magnoliopsida</taxon>
        <taxon>eudicotyledons</taxon>
        <taxon>Gunneridae</taxon>
        <taxon>Pentapetalae</taxon>
        <taxon>asterids</taxon>
        <taxon>campanulids</taxon>
        <taxon>Asterales</taxon>
        <taxon>Asteraceae</taxon>
        <taxon>Asteroideae</taxon>
        <taxon>Heliantheae alliance</taxon>
        <taxon>Heliantheae</taxon>
        <taxon>Helianthus</taxon>
    </lineage>
</organism>
<dbReference type="STRING" id="4232.A0A251SX46"/>
<dbReference type="EMBL" id="MNCJ02000328">
    <property type="protein sequence ID" value="KAF5774074.1"/>
    <property type="molecule type" value="Genomic_DNA"/>
</dbReference>
<feature type="region of interest" description="Disordered" evidence="1">
    <location>
        <begin position="234"/>
        <end position="382"/>
    </location>
</feature>
<proteinExistence type="predicted"/>
<dbReference type="InterPro" id="IPR036869">
    <property type="entry name" value="J_dom_sf"/>
</dbReference>
<feature type="compositionally biased region" description="Acidic residues" evidence="1">
    <location>
        <begin position="325"/>
        <end position="337"/>
    </location>
</feature>
<evidence type="ECO:0000313" key="4">
    <source>
        <dbReference type="EMBL" id="OTG02131.1"/>
    </source>
</evidence>
<dbReference type="SUPFAM" id="SSF46565">
    <property type="entry name" value="Chaperone J-domain"/>
    <property type="match status" value="1"/>
</dbReference>
<feature type="domain" description="J" evidence="2">
    <location>
        <begin position="67"/>
        <end position="131"/>
    </location>
</feature>
<dbReference type="PANTHER" id="PTHR45089:SF24">
    <property type="entry name" value="DNAJ HEAT SHOCK N-TERMINAL DOMAIN-CONTAINING PROTEIN"/>
    <property type="match status" value="1"/>
</dbReference>
<evidence type="ECO:0000259" key="2">
    <source>
        <dbReference type="PROSITE" id="PS50076"/>
    </source>
</evidence>
<dbReference type="EMBL" id="CM007902">
    <property type="protein sequence ID" value="OTG02131.1"/>
    <property type="molecule type" value="Genomic_DNA"/>
</dbReference>
<feature type="compositionally biased region" description="Basic and acidic residues" evidence="1">
    <location>
        <begin position="342"/>
        <end position="369"/>
    </location>
</feature>
<protein>
    <submittedName>
        <fullName evidence="3">DnaJ domain, Chaperone J-domain superfamily</fullName>
    </submittedName>
    <submittedName>
        <fullName evidence="4">Putative dnaJ domain-containing protein</fullName>
    </submittedName>
</protein>
<dbReference type="PRINTS" id="PR00625">
    <property type="entry name" value="JDOMAIN"/>
</dbReference>
<accession>A0A251SX46</accession>
<dbReference type="CDD" id="cd06257">
    <property type="entry name" value="DnaJ"/>
    <property type="match status" value="1"/>
</dbReference>
<dbReference type="FunCoup" id="A0A251SX46">
    <property type="interactions" value="1292"/>
</dbReference>
<dbReference type="PANTHER" id="PTHR45089">
    <property type="entry name" value="DNAJ HEAT SHOCK AMINO-TERMINAL DOMAIN PROTEIN-RELATED"/>
    <property type="match status" value="1"/>
</dbReference>
<feature type="compositionally biased region" description="Acidic residues" evidence="1">
    <location>
        <begin position="370"/>
        <end position="379"/>
    </location>
</feature>
<dbReference type="Proteomes" id="UP000215914">
    <property type="component" value="Chromosome 13"/>
</dbReference>
<gene>
    <name evidence="4" type="ORF">HannXRQ_Chr13g0409621</name>
    <name evidence="3" type="ORF">HanXRQr2_Chr13g0596091</name>
</gene>
<name>A0A251SX46_HELAN</name>
<evidence type="ECO:0000256" key="1">
    <source>
        <dbReference type="SAM" id="MobiDB-lite"/>
    </source>
</evidence>